<dbReference type="AlphaFoldDB" id="A0A975SPC5"/>
<dbReference type="EMBL" id="CP064782">
    <property type="protein sequence ID" value="QWT49973.1"/>
    <property type="molecule type" value="Genomic_DNA"/>
</dbReference>
<gene>
    <name evidence="2" type="ORF">Azoinq_05055</name>
</gene>
<accession>A0A975SPC5</accession>
<dbReference type="CDD" id="cd17278">
    <property type="entry name" value="RMtype1_S_LdeBORF1052P-TRD2-CR2"/>
    <property type="match status" value="1"/>
</dbReference>
<dbReference type="GO" id="GO:0004519">
    <property type="term" value="F:endonuclease activity"/>
    <property type="evidence" value="ECO:0007669"/>
    <property type="project" value="UniProtKB-KW"/>
</dbReference>
<evidence type="ECO:0000313" key="2">
    <source>
        <dbReference type="EMBL" id="QWT49973.1"/>
    </source>
</evidence>
<evidence type="ECO:0000259" key="1">
    <source>
        <dbReference type="Pfam" id="PF01420"/>
    </source>
</evidence>
<dbReference type="InterPro" id="IPR000055">
    <property type="entry name" value="Restrct_endonuc_typeI_TRD"/>
</dbReference>
<organism evidence="2 3">
    <name type="scientific">Azospira inquinata</name>
    <dbReference type="NCBI Taxonomy" id="2785627"/>
    <lineage>
        <taxon>Bacteria</taxon>
        <taxon>Pseudomonadati</taxon>
        <taxon>Pseudomonadota</taxon>
        <taxon>Betaproteobacteria</taxon>
        <taxon>Rhodocyclales</taxon>
        <taxon>Rhodocyclaceae</taxon>
        <taxon>Azospira</taxon>
    </lineage>
</organism>
<feature type="domain" description="Type I restriction modification DNA specificity" evidence="1">
    <location>
        <begin position="8"/>
        <end position="185"/>
    </location>
</feature>
<dbReference type="Pfam" id="PF01420">
    <property type="entry name" value="Methylase_S"/>
    <property type="match status" value="1"/>
</dbReference>
<keyword evidence="2" id="KW-0540">Nuclease</keyword>
<dbReference type="REBASE" id="499503">
    <property type="entry name" value="S.AspAzo3ORF5060P"/>
</dbReference>
<name>A0A975SPC5_9RHOO</name>
<reference evidence="2" key="1">
    <citation type="submission" date="2020-11" db="EMBL/GenBank/DDBJ databases">
        <title>Azospira inquinata sp. nov.</title>
        <authorList>
            <person name="Moe W.M."/>
            <person name="Mikes M.C."/>
        </authorList>
    </citation>
    <scope>NUCLEOTIDE SEQUENCE</scope>
    <source>
        <strain evidence="2">Azo-3</strain>
    </source>
</reference>
<sequence>MKKTGHTKVQLGEIATVFSGFAFKSSDLGSSGIPVIKIGNIQAGCVQSRCADHFPRELFTGKLNRYVLQQGDSLVAMTGAGSVGKFGRMLKVSQRFLVNQRVGIIRPDKAKCDPAFVFYVLSLPNYEKTLYAQGLGAGQPNVSAKQISDLEVPFPPLKTQRCIVSILSAYDDLIENNTRRIAILEEMARRIYEEWFVRFRFPGHEQVKMVESELGLIPEGWIAGKLGEHLISIESGKRPKGGISEIDEGVPSIGAENVISIGRHNFDSEKLISKEFFASMKKGVVADRDVAVYKDGAYIGRSTYFRDSFPHRVCAVNEHVFLLRSSGIHLTQNQLYLWLQRTETVDAIRATNANAAQPGINQKTVSWLSLVLPDKNLAASFDKTVEPMLASITNLAKKNRILRQTRDLLLPKLISGELDVSTLPEPEEAVAA</sequence>
<evidence type="ECO:0000313" key="3">
    <source>
        <dbReference type="Proteomes" id="UP000683428"/>
    </source>
</evidence>
<keyword evidence="3" id="KW-1185">Reference proteome</keyword>
<dbReference type="PANTHER" id="PTHR30408">
    <property type="entry name" value="TYPE-1 RESTRICTION ENZYME ECOKI SPECIFICITY PROTEIN"/>
    <property type="match status" value="1"/>
</dbReference>
<keyword evidence="2" id="KW-0255">Endonuclease</keyword>
<proteinExistence type="predicted"/>
<dbReference type="KEGG" id="aiq:Azoinq_05055"/>
<dbReference type="Proteomes" id="UP000683428">
    <property type="component" value="Chromosome"/>
</dbReference>
<dbReference type="PANTHER" id="PTHR30408:SF13">
    <property type="entry name" value="TYPE I RESTRICTION ENZYME HINDI SPECIFICITY SUBUNIT"/>
    <property type="match status" value="1"/>
</dbReference>
<dbReference type="InterPro" id="IPR052021">
    <property type="entry name" value="Type-I_RS_S_subunit"/>
</dbReference>
<protein>
    <submittedName>
        <fullName evidence="2">Restriction endonuclease subunit S</fullName>
    </submittedName>
</protein>
<dbReference type="RefSeq" id="WP_216131552.1">
    <property type="nucleotide sequence ID" value="NZ_CP064782.1"/>
</dbReference>
<keyword evidence="2" id="KW-0378">Hydrolase</keyword>
<dbReference type="GO" id="GO:0003677">
    <property type="term" value="F:DNA binding"/>
    <property type="evidence" value="ECO:0007669"/>
    <property type="project" value="InterPro"/>
</dbReference>